<feature type="compositionally biased region" description="Basic and acidic residues" evidence="2">
    <location>
        <begin position="1305"/>
        <end position="1319"/>
    </location>
</feature>
<accession>A0A9N8KY08</accession>
<feature type="domain" description="DNA/RNA-binding" evidence="3">
    <location>
        <begin position="644"/>
        <end position="862"/>
    </location>
</feature>
<dbReference type="GO" id="GO:0000184">
    <property type="term" value="P:nuclear-transcribed mRNA catabolic process, nonsense-mediated decay"/>
    <property type="evidence" value="ECO:0007669"/>
    <property type="project" value="UniProtKB-KW"/>
</dbReference>
<dbReference type="Pfam" id="PF10373">
    <property type="entry name" value="EST1_DNA_bind"/>
    <property type="match status" value="1"/>
</dbReference>
<feature type="region of interest" description="Disordered" evidence="2">
    <location>
        <begin position="1678"/>
        <end position="1717"/>
    </location>
</feature>
<reference evidence="5" key="1">
    <citation type="submission" date="2021-12" db="EMBL/GenBank/DDBJ databases">
        <authorList>
            <person name="King R."/>
        </authorList>
    </citation>
    <scope>NUCLEOTIDE SEQUENCE</scope>
</reference>
<gene>
    <name evidence="5" type="ORF">CINC_LOCUS9705</name>
</gene>
<dbReference type="GO" id="GO:0042162">
    <property type="term" value="F:telomeric DNA binding"/>
    <property type="evidence" value="ECO:0007669"/>
    <property type="project" value="TreeGrafter"/>
</dbReference>
<feature type="region of interest" description="Disordered" evidence="2">
    <location>
        <begin position="1133"/>
        <end position="1358"/>
    </location>
</feature>
<dbReference type="PANTHER" id="PTHR15696:SF5">
    <property type="entry name" value="NONSENSE-MEDIATED MRNA DECAY FACTOR SMG7"/>
    <property type="match status" value="1"/>
</dbReference>
<feature type="compositionally biased region" description="Polar residues" evidence="2">
    <location>
        <begin position="1321"/>
        <end position="1330"/>
    </location>
</feature>
<dbReference type="GO" id="GO:0070034">
    <property type="term" value="F:telomerase RNA binding"/>
    <property type="evidence" value="ECO:0007669"/>
    <property type="project" value="TreeGrafter"/>
</dbReference>
<proteinExistence type="predicted"/>
<feature type="compositionally biased region" description="Gly residues" evidence="2">
    <location>
        <begin position="1133"/>
        <end position="1142"/>
    </location>
</feature>
<evidence type="ECO:0000256" key="1">
    <source>
        <dbReference type="ARBA" id="ARBA00023161"/>
    </source>
</evidence>
<evidence type="ECO:0008006" key="7">
    <source>
        <dbReference type="Google" id="ProtNLM"/>
    </source>
</evidence>
<keyword evidence="1" id="KW-0866">Nonsense-mediated mRNA decay</keyword>
<sequence length="1717" mass="188538">MVLNAAVQMLREADELKQKISKFKSGTSMLQERGLWATQQQLQKVYQKVLVLDLDYALDKKVEQDLWNVGFKQQIEALQAISKDRKNPLRSEGQAMLSWVLQAAAGFYLCLLHQICTTFKLDLPFRRRASLLGLVEGWGAGESAVGARLPPPASARYICQHCLVHLGDLARYRQQLRVAHTFYSRTTSWRWWRGDAGGGWARCTGTCARCWCARPSRPRPPTSRARCALPPPPPTGQCRMLMVLARALAAGARALPARARQPRAHAARCRRRLQQVSVACSWYWHVRSLLVRAPFPPAPANLARTLRAAAAASNRSVSHAHGTGTCARCWCARPSRPRPPTSRARCALPPPPPTGQCRMLMVLARALAAGARALPARARQPRAHAARCRRRLQQVSVACSWYWHVRSLLVRAPFPPAPANLARTLRAAAAASNRSVSHAHGTGTCARCWCARPSRPRPPTSRARCALPPPPPTGQCRMLMVLARALAAGARALPARARQPRAHAARCRRRLQQVSVACSWYWHVRSLLVRAPFPPAPANLARTLRAAAAASNRSVSHAHGTGTCARCWCARPSRPRPPTSRARCALPPPPPTGQCRMLMVLARALAAGARALPARALPARARQPRAHAARCRRRLQQVSVACSWYWHVRSLLVRAPFPPAPANLARTLRAAAAASNSGDAKDLPVIPGVTDSCVSAPAPAPARLDAHSYVTELIRAMHYIHTVEELDTAAALVNSLNSSLTALIATDSFESMTLIKMACVMIWLVHSTTEELTVESGSVTEGEAQAAQLSCSLATGTLLALLLPQYTADQPVQRALPALKVWLQWAAWHPAVLSSGAWRALAALWPALAHTLSLLAPSAKLLTDTLKVWLQWAAWHPAVLSSGAWRALAALWPALAHTLSLLAPSAKLLTDTLKVWLQWAAWHPAVLSSGAWRALAALWPALAHTLSLLAPSAKLLTDTLKVWLQWAAWHPAVLSSGAWRALAALWPALAHTLSLLAPSAKLLTDTYDSVPLPEDEELAGFLPLEEALKGLRFPNHAAWDTYGGRVPDLDEDGDDNDAEPPAEVSVTCLSGEPELEQRVRAHRLLLLGKKLSQLKPEHLSYVEEDGIVRFTASSVGGEQLSAALLQLAAAREGGAGGAGGGAPEPEDESDDEPARPPPPIVISEADFREKVREKRVGILKPQGSLERAREERALATQDDQEVDVAEDSKSEDKKEVRKPRVNIAMAAIMRKQEETNKQVKFVTPPPTPDSTPDSTEAKEDKPKVIQPKAIKSLANLPLGRKTGGILSLKDKSAGYPHLVLNTEPEPPKKVDKDDKKETKPGQSSQSSQNYPAKRQDHPPSPNWTPLQNSYPDAPRMNFQKNYGIQNAGLSYNPSYPAPSINNQGIRLPVVNPKEIDVRTAALQKQNSRQELFQDGQKFNHNYQMSGDKKNFLNDLPPRFANQYRYWQNAQESQFNDNKFRDDSFKQSAVFPGQQPRSWSAQPQPPEPYQQPPVWWKPDQQNNFNANFTQQLQTNFYSQHLNSNISNPYQNLSFNQLQSNIPQSKQESFSQPAYLQTAIGQPQLQTLQNLVTSPNFNSSLNSFSYAPPVTYDSAMYPQFSNKLGYQPLQMKMTPPGKDAMDMNSLGFAPNALEMQSRNLNMNFNEPLNNDLGNAKNMDQVGASGAAAASTYSLFSGAPDTSAWAGAQRQPPSLWSGPGPSPLERLLEQQKQMKPPTPQ</sequence>
<dbReference type="InterPro" id="IPR019458">
    <property type="entry name" value="Est1-like_N"/>
</dbReference>
<dbReference type="PANTHER" id="PTHR15696">
    <property type="entry name" value="SMG-7 SUPPRESSOR WITH MORPHOLOGICAL EFFECT ON GENITALIA PROTEIN 7"/>
    <property type="match status" value="1"/>
</dbReference>
<name>A0A9N8KY08_CHRIL</name>
<dbReference type="OrthoDB" id="69928at2759"/>
<organism evidence="5 6">
    <name type="scientific">Chrysodeixis includens</name>
    <name type="common">Soybean looper</name>
    <name type="synonym">Pseudoplusia includens</name>
    <dbReference type="NCBI Taxonomy" id="689277"/>
    <lineage>
        <taxon>Eukaryota</taxon>
        <taxon>Metazoa</taxon>
        <taxon>Ecdysozoa</taxon>
        <taxon>Arthropoda</taxon>
        <taxon>Hexapoda</taxon>
        <taxon>Insecta</taxon>
        <taxon>Pterygota</taxon>
        <taxon>Neoptera</taxon>
        <taxon>Endopterygota</taxon>
        <taxon>Lepidoptera</taxon>
        <taxon>Glossata</taxon>
        <taxon>Ditrysia</taxon>
        <taxon>Noctuoidea</taxon>
        <taxon>Noctuidae</taxon>
        <taxon>Plusiinae</taxon>
        <taxon>Chrysodeixis</taxon>
    </lineage>
</organism>
<dbReference type="InterPro" id="IPR018834">
    <property type="entry name" value="DNA/RNA-bd_Est1-type"/>
</dbReference>
<feature type="domain" description="Telomerase activating protein Est1-like N-terminal" evidence="4">
    <location>
        <begin position="61"/>
        <end position="176"/>
    </location>
</feature>
<evidence type="ECO:0000259" key="4">
    <source>
        <dbReference type="Pfam" id="PF10374"/>
    </source>
</evidence>
<evidence type="ECO:0000256" key="2">
    <source>
        <dbReference type="SAM" id="MobiDB-lite"/>
    </source>
</evidence>
<feature type="region of interest" description="Disordered" evidence="2">
    <location>
        <begin position="1469"/>
        <end position="1491"/>
    </location>
</feature>
<feature type="compositionally biased region" description="Basic and acidic residues" evidence="2">
    <location>
        <begin position="1206"/>
        <end position="1215"/>
    </location>
</feature>
<dbReference type="GO" id="GO:0005697">
    <property type="term" value="C:telomerase holoenzyme complex"/>
    <property type="evidence" value="ECO:0007669"/>
    <property type="project" value="TreeGrafter"/>
</dbReference>
<dbReference type="InterPro" id="IPR011990">
    <property type="entry name" value="TPR-like_helical_dom_sf"/>
</dbReference>
<dbReference type="Proteomes" id="UP001154114">
    <property type="component" value="Chromosome 3"/>
</dbReference>
<protein>
    <recommendedName>
        <fullName evidence="7">SMG7 nonsense mediated mRNA decay factor</fullName>
    </recommendedName>
</protein>
<dbReference type="SUPFAM" id="SSF48452">
    <property type="entry name" value="TPR-like"/>
    <property type="match status" value="2"/>
</dbReference>
<dbReference type="EMBL" id="LR824006">
    <property type="protein sequence ID" value="CAD0195754.1"/>
    <property type="molecule type" value="Genomic_DNA"/>
</dbReference>
<feature type="compositionally biased region" description="Basic and acidic residues" evidence="2">
    <location>
        <begin position="1165"/>
        <end position="1176"/>
    </location>
</feature>
<keyword evidence="6" id="KW-1185">Reference proteome</keyword>
<dbReference type="Gene3D" id="1.25.40.10">
    <property type="entry name" value="Tetratricopeptide repeat domain"/>
    <property type="match status" value="1"/>
</dbReference>
<evidence type="ECO:0000259" key="3">
    <source>
        <dbReference type="Pfam" id="PF10373"/>
    </source>
</evidence>
<dbReference type="Pfam" id="PF10374">
    <property type="entry name" value="EST1"/>
    <property type="match status" value="1"/>
</dbReference>
<evidence type="ECO:0000313" key="6">
    <source>
        <dbReference type="Proteomes" id="UP001154114"/>
    </source>
</evidence>
<evidence type="ECO:0000313" key="5">
    <source>
        <dbReference type="EMBL" id="CAD0195754.1"/>
    </source>
</evidence>
<dbReference type="InterPro" id="IPR045153">
    <property type="entry name" value="Est1/Ebs1-like"/>
</dbReference>